<dbReference type="InterPro" id="IPR023922">
    <property type="entry name" value="S04_starv_induced_SfnB"/>
</dbReference>
<dbReference type="GO" id="GO:0050660">
    <property type="term" value="F:flavin adenine dinucleotide binding"/>
    <property type="evidence" value="ECO:0007669"/>
    <property type="project" value="InterPro"/>
</dbReference>
<evidence type="ECO:0000259" key="16">
    <source>
        <dbReference type="Pfam" id="PF08028"/>
    </source>
</evidence>
<evidence type="ECO:0000256" key="4">
    <source>
        <dbReference type="ARBA" id="ARBA00022741"/>
    </source>
</evidence>
<organism evidence="17">
    <name type="scientific">Leptolyngbya sp. NK1-12</name>
    <dbReference type="NCBI Taxonomy" id="2547451"/>
    <lineage>
        <taxon>Bacteria</taxon>
        <taxon>Bacillati</taxon>
        <taxon>Cyanobacteriota</taxon>
        <taxon>Cyanophyceae</taxon>
        <taxon>Leptolyngbyales</taxon>
        <taxon>Leptolyngbyaceae</taxon>
        <taxon>Leptolyngbya group</taxon>
        <taxon>Leptolyngbya</taxon>
    </lineage>
</organism>
<dbReference type="AlphaFoldDB" id="A0AA97AIT7"/>
<gene>
    <name evidence="17" type="ORF">HJG54_29440</name>
</gene>
<dbReference type="Gene3D" id="1.20.140.10">
    <property type="entry name" value="Butyryl-CoA Dehydrogenase, subunit A, domain 3"/>
    <property type="match status" value="1"/>
</dbReference>
<dbReference type="PIRSF" id="PIRSF016578">
    <property type="entry name" value="HsaA"/>
    <property type="match status" value="1"/>
</dbReference>
<keyword evidence="3" id="KW-0288">FMN</keyword>
<comment type="catalytic activity">
    <reaction evidence="11">
        <text>dibenzothiophene + FMNH2 + O2 = dibenzothiophene 5-oxide + FMN + H2O + H(+)</text>
        <dbReference type="Rhea" id="RHEA:49076"/>
        <dbReference type="ChEBI" id="CHEBI:15377"/>
        <dbReference type="ChEBI" id="CHEBI:15378"/>
        <dbReference type="ChEBI" id="CHEBI:15379"/>
        <dbReference type="ChEBI" id="CHEBI:23681"/>
        <dbReference type="ChEBI" id="CHEBI:23683"/>
        <dbReference type="ChEBI" id="CHEBI:57618"/>
        <dbReference type="ChEBI" id="CHEBI:58210"/>
    </reaction>
</comment>
<evidence type="ECO:0000256" key="7">
    <source>
        <dbReference type="ARBA" id="ARBA00034307"/>
    </source>
</evidence>
<keyword evidence="6" id="KW-0503">Monooxygenase</keyword>
<comment type="catalytic activity">
    <reaction evidence="13">
        <text>dibenzothiophene + 2 FMNH2 + 2 O2 = dibenzothiophene 5,5-dioxide + 2 FMN + 2 H2O + 2 H(+)</text>
        <dbReference type="Rhea" id="RHEA:49072"/>
        <dbReference type="ChEBI" id="CHEBI:15377"/>
        <dbReference type="ChEBI" id="CHEBI:15378"/>
        <dbReference type="ChEBI" id="CHEBI:15379"/>
        <dbReference type="ChEBI" id="CHEBI:23681"/>
        <dbReference type="ChEBI" id="CHEBI:57618"/>
        <dbReference type="ChEBI" id="CHEBI:58210"/>
        <dbReference type="ChEBI" id="CHEBI:90356"/>
        <dbReference type="EC" id="1.14.14.21"/>
    </reaction>
</comment>
<reference evidence="17" key="1">
    <citation type="submission" date="2020-05" db="EMBL/GenBank/DDBJ databases">
        <authorList>
            <person name="Zhu T."/>
            <person name="Keshari N."/>
            <person name="Lu X."/>
        </authorList>
    </citation>
    <scope>NUCLEOTIDE SEQUENCE</scope>
    <source>
        <strain evidence="17">NK1-12</strain>
    </source>
</reference>
<dbReference type="InterPro" id="IPR013786">
    <property type="entry name" value="AcylCoA_DH/ox_N"/>
</dbReference>
<evidence type="ECO:0000256" key="13">
    <source>
        <dbReference type="ARBA" id="ARBA00049456"/>
    </source>
</evidence>
<evidence type="ECO:0000256" key="10">
    <source>
        <dbReference type="ARBA" id="ARBA00034345"/>
    </source>
</evidence>
<dbReference type="RefSeq" id="WP_316436644.1">
    <property type="nucleotide sequence ID" value="NZ_CP053587.1"/>
</dbReference>
<dbReference type="PANTHER" id="PTHR43884">
    <property type="entry name" value="ACYL-COA DEHYDROGENASE"/>
    <property type="match status" value="1"/>
</dbReference>
<dbReference type="SUPFAM" id="SSF56645">
    <property type="entry name" value="Acyl-CoA dehydrogenase NM domain-like"/>
    <property type="match status" value="1"/>
</dbReference>
<keyword evidence="2" id="KW-0285">Flavoprotein</keyword>
<evidence type="ECO:0000259" key="14">
    <source>
        <dbReference type="Pfam" id="PF02770"/>
    </source>
</evidence>
<evidence type="ECO:0000256" key="5">
    <source>
        <dbReference type="ARBA" id="ARBA00023002"/>
    </source>
</evidence>
<comment type="pathway">
    <text evidence="7">Sulfur metabolism; dibenzothiophene degradation.</text>
</comment>
<dbReference type="EC" id="1.14.14.21" evidence="9"/>
<dbReference type="InterPro" id="IPR009100">
    <property type="entry name" value="AcylCoA_DH/oxidase_NM_dom_sf"/>
</dbReference>
<sequence length="400" mass="44698">MTQAITRRRAHLITSDREAIEIAQQLSAEFAQASAERDRERRLPFAELDRLSESGLLGITVPKQYEGAAVSNVTLAEVIALLSQGDANLGQIPQNHLYMVEAIRLNGSEEQKQRWFRLVLEGKRFGNAFTEVGTKTATAFKTRLTRSDSGYVLNGRKFYSTGALFADIVPVVALNDQDQVVIAFIDRQAPGLTVIDDWTGMGQRITASGTTLIENISVQEQDILYHHLAFKQQTTMGAVAQIIHAAVDVGIARAAYQDALQFIRHHTRPWIETEYEHGYEEPLIIYGVGEMSVKLHAAEALLKRSGEFIDRALQDATEKSAIEASIAVAEAKALADEAAIFITNKFFELSGTKSTLEQFNYSRHWRNARTHTLHDPVRWKYINIGNYFLNGVNPPRHGAF</sequence>
<dbReference type="Pfam" id="PF02771">
    <property type="entry name" value="Acyl-CoA_dh_N"/>
    <property type="match status" value="1"/>
</dbReference>
<dbReference type="InterPro" id="IPR006091">
    <property type="entry name" value="Acyl-CoA_Oxase/DH_mid-dom"/>
</dbReference>
<comment type="catalytic activity">
    <reaction evidence="12">
        <text>dibenzothiophene 5-oxide + FMNH2 + O2 = dibenzothiophene 5,5-dioxide + FMN + H2O + H(+)</text>
        <dbReference type="Rhea" id="RHEA:49080"/>
        <dbReference type="ChEBI" id="CHEBI:15377"/>
        <dbReference type="ChEBI" id="CHEBI:15378"/>
        <dbReference type="ChEBI" id="CHEBI:15379"/>
        <dbReference type="ChEBI" id="CHEBI:23683"/>
        <dbReference type="ChEBI" id="CHEBI:57618"/>
        <dbReference type="ChEBI" id="CHEBI:58210"/>
        <dbReference type="ChEBI" id="CHEBI:90356"/>
    </reaction>
</comment>
<dbReference type="InterPro" id="IPR046373">
    <property type="entry name" value="Acyl-CoA_Oxase/DH_mid-dom_sf"/>
</dbReference>
<protein>
    <recommendedName>
        <fullName evidence="10">Dibenzothiophene monooxygenase</fullName>
        <ecNumber evidence="9">1.14.14.21</ecNumber>
    </recommendedName>
</protein>
<dbReference type="Gene3D" id="1.10.540.10">
    <property type="entry name" value="Acyl-CoA dehydrogenase/oxidase, N-terminal domain"/>
    <property type="match status" value="1"/>
</dbReference>
<dbReference type="InterPro" id="IPR036250">
    <property type="entry name" value="AcylCo_DH-like_C"/>
</dbReference>
<dbReference type="EMBL" id="CP053587">
    <property type="protein sequence ID" value="WNZ27045.1"/>
    <property type="molecule type" value="Genomic_DNA"/>
</dbReference>
<dbReference type="Pfam" id="PF02770">
    <property type="entry name" value="Acyl-CoA_dh_M"/>
    <property type="match status" value="1"/>
</dbReference>
<dbReference type="Gene3D" id="2.40.110.10">
    <property type="entry name" value="Butyryl-CoA Dehydrogenase, subunit A, domain 2"/>
    <property type="match status" value="1"/>
</dbReference>
<accession>A0AA97AIT7</accession>
<evidence type="ECO:0000313" key="17">
    <source>
        <dbReference type="EMBL" id="WNZ27045.1"/>
    </source>
</evidence>
<evidence type="ECO:0000256" key="9">
    <source>
        <dbReference type="ARBA" id="ARBA00034328"/>
    </source>
</evidence>
<feature type="domain" description="Acyl-CoA dehydrogenase/oxidase N-terminal" evidence="15">
    <location>
        <begin position="26"/>
        <end position="122"/>
    </location>
</feature>
<evidence type="ECO:0000259" key="15">
    <source>
        <dbReference type="Pfam" id="PF02771"/>
    </source>
</evidence>
<dbReference type="SUPFAM" id="SSF47203">
    <property type="entry name" value="Acyl-CoA dehydrogenase C-terminal domain-like"/>
    <property type="match status" value="1"/>
</dbReference>
<feature type="domain" description="Acyl-CoA oxidase/dehydrogenase middle" evidence="14">
    <location>
        <begin position="136"/>
        <end position="215"/>
    </location>
</feature>
<dbReference type="GO" id="GO:0006552">
    <property type="term" value="P:L-leucine catabolic process"/>
    <property type="evidence" value="ECO:0007669"/>
    <property type="project" value="TreeGrafter"/>
</dbReference>
<dbReference type="InterPro" id="IPR013107">
    <property type="entry name" value="Acyl-CoA_DH_C"/>
</dbReference>
<evidence type="ECO:0000256" key="1">
    <source>
        <dbReference type="ARBA" id="ARBA00004496"/>
    </source>
</evidence>
<evidence type="ECO:0000256" key="2">
    <source>
        <dbReference type="ARBA" id="ARBA00022630"/>
    </source>
</evidence>
<dbReference type="InterPro" id="IPR037069">
    <property type="entry name" value="AcylCoA_DH/ox_N_sf"/>
</dbReference>
<evidence type="ECO:0000256" key="11">
    <source>
        <dbReference type="ARBA" id="ARBA00047859"/>
    </source>
</evidence>
<dbReference type="Pfam" id="PF08028">
    <property type="entry name" value="Acyl-CoA_dh_2"/>
    <property type="match status" value="1"/>
</dbReference>
<name>A0AA97AIT7_9CYAN</name>
<dbReference type="GO" id="GO:0008470">
    <property type="term" value="F:3-methylbutanoyl-CoA dehydrogenase activity"/>
    <property type="evidence" value="ECO:0007669"/>
    <property type="project" value="TreeGrafter"/>
</dbReference>
<dbReference type="NCBIfam" id="TIGR04022">
    <property type="entry name" value="sulfur_SfnB"/>
    <property type="match status" value="1"/>
</dbReference>
<proteinExistence type="inferred from homology"/>
<evidence type="ECO:0000256" key="12">
    <source>
        <dbReference type="ARBA" id="ARBA00048445"/>
    </source>
</evidence>
<comment type="subcellular location">
    <subcellularLocation>
        <location evidence="1">Cytoplasm</location>
    </subcellularLocation>
</comment>
<evidence type="ECO:0000256" key="8">
    <source>
        <dbReference type="ARBA" id="ARBA00034317"/>
    </source>
</evidence>
<evidence type="ECO:0000256" key="3">
    <source>
        <dbReference type="ARBA" id="ARBA00022643"/>
    </source>
</evidence>
<keyword evidence="5 17" id="KW-0560">Oxidoreductase</keyword>
<evidence type="ECO:0000256" key="6">
    <source>
        <dbReference type="ARBA" id="ARBA00023033"/>
    </source>
</evidence>
<dbReference type="PANTHER" id="PTHR43884:SF12">
    <property type="entry name" value="ISOVALERYL-COA DEHYDROGENASE, MITOCHONDRIAL-RELATED"/>
    <property type="match status" value="1"/>
</dbReference>
<dbReference type="GO" id="GO:0005737">
    <property type="term" value="C:cytoplasm"/>
    <property type="evidence" value="ECO:0007669"/>
    <property type="project" value="UniProtKB-SubCell"/>
</dbReference>
<dbReference type="GO" id="GO:0004497">
    <property type="term" value="F:monooxygenase activity"/>
    <property type="evidence" value="ECO:0007669"/>
    <property type="project" value="UniProtKB-KW"/>
</dbReference>
<comment type="similarity">
    <text evidence="8">Belongs to the DszC flavin monooxygenase family.</text>
</comment>
<keyword evidence="4" id="KW-0547">Nucleotide-binding</keyword>
<feature type="domain" description="Acyl-CoA dehydrogenase C-terminal" evidence="16">
    <location>
        <begin position="242"/>
        <end position="375"/>
    </location>
</feature>